<dbReference type="NCBIfam" id="TIGR00237">
    <property type="entry name" value="xseA"/>
    <property type="match status" value="1"/>
</dbReference>
<feature type="domain" description="OB-fold nucleic acid binding" evidence="9">
    <location>
        <begin position="7"/>
        <end position="99"/>
    </location>
</feature>
<evidence type="ECO:0000313" key="11">
    <source>
        <dbReference type="Proteomes" id="UP000239867"/>
    </source>
</evidence>
<comment type="similarity">
    <text evidence="5 6">Belongs to the XseA family.</text>
</comment>
<dbReference type="OrthoDB" id="9802795at2"/>
<dbReference type="PANTHER" id="PTHR30008">
    <property type="entry name" value="EXODEOXYRIBONUCLEASE 7 LARGE SUBUNIT"/>
    <property type="match status" value="1"/>
</dbReference>
<evidence type="ECO:0000256" key="6">
    <source>
        <dbReference type="RuleBase" id="RU004355"/>
    </source>
</evidence>
<reference evidence="10 11" key="1">
    <citation type="journal article" date="2018" name="MBio">
        <title>Insights into the evolution of host association through the isolation and characterization of a novel human periodontal pathobiont, Desulfobulbus oralis.</title>
        <authorList>
            <person name="Cross K.L."/>
            <person name="Chirania P."/>
            <person name="Xiong W."/>
            <person name="Beall C.J."/>
            <person name="Elkins J.G."/>
            <person name="Giannone R.J."/>
            <person name="Griffen A.L."/>
            <person name="Guss A.M."/>
            <person name="Hettich R.L."/>
            <person name="Joshi S.S."/>
            <person name="Mokrzan E.M."/>
            <person name="Martin R.K."/>
            <person name="Zhulin I.B."/>
            <person name="Leys E.J."/>
            <person name="Podar M."/>
        </authorList>
    </citation>
    <scope>NUCLEOTIDE SEQUENCE [LARGE SCALE GENOMIC DNA]</scope>
    <source>
        <strain evidence="10 11">ORNL</strain>
    </source>
</reference>
<evidence type="ECO:0000256" key="4">
    <source>
        <dbReference type="ARBA" id="ARBA00022839"/>
    </source>
</evidence>
<keyword evidence="1 5" id="KW-0963">Cytoplasm</keyword>
<evidence type="ECO:0000259" key="9">
    <source>
        <dbReference type="Pfam" id="PF13742"/>
    </source>
</evidence>
<dbReference type="GO" id="GO:0009318">
    <property type="term" value="C:exodeoxyribonuclease VII complex"/>
    <property type="evidence" value="ECO:0007669"/>
    <property type="project" value="UniProtKB-UniRule"/>
</dbReference>
<accession>A0A2L1GRD7</accession>
<dbReference type="GO" id="GO:0006308">
    <property type="term" value="P:DNA catabolic process"/>
    <property type="evidence" value="ECO:0007669"/>
    <property type="project" value="UniProtKB-UniRule"/>
</dbReference>
<keyword evidence="3 5" id="KW-0378">Hydrolase</keyword>
<dbReference type="GO" id="GO:0005737">
    <property type="term" value="C:cytoplasm"/>
    <property type="evidence" value="ECO:0007669"/>
    <property type="project" value="UniProtKB-SubCell"/>
</dbReference>
<evidence type="ECO:0000256" key="1">
    <source>
        <dbReference type="ARBA" id="ARBA00022490"/>
    </source>
</evidence>
<dbReference type="AlphaFoldDB" id="A0A2L1GRD7"/>
<keyword evidence="2 5" id="KW-0540">Nuclease</keyword>
<dbReference type="KEGG" id="deo:CAY53_01665"/>
<dbReference type="GO" id="GO:0003676">
    <property type="term" value="F:nucleic acid binding"/>
    <property type="evidence" value="ECO:0007669"/>
    <property type="project" value="InterPro"/>
</dbReference>
<dbReference type="Proteomes" id="UP000239867">
    <property type="component" value="Chromosome"/>
</dbReference>
<comment type="subcellular location">
    <subcellularLocation>
        <location evidence="5 6">Cytoplasm</location>
    </subcellularLocation>
</comment>
<dbReference type="Pfam" id="PF02601">
    <property type="entry name" value="Exonuc_VII_L"/>
    <property type="match status" value="1"/>
</dbReference>
<evidence type="ECO:0000256" key="3">
    <source>
        <dbReference type="ARBA" id="ARBA00022801"/>
    </source>
</evidence>
<dbReference type="EMBL" id="CP021255">
    <property type="protein sequence ID" value="AVD72184.1"/>
    <property type="molecule type" value="Genomic_DNA"/>
</dbReference>
<gene>
    <name evidence="5" type="primary">xseA</name>
    <name evidence="10" type="ORF">CAY53_01665</name>
</gene>
<dbReference type="InterPro" id="IPR003753">
    <property type="entry name" value="Exonuc_VII_L"/>
</dbReference>
<feature type="coiled-coil region" evidence="7">
    <location>
        <begin position="279"/>
        <end position="327"/>
    </location>
</feature>
<proteinExistence type="inferred from homology"/>
<dbReference type="EC" id="3.1.11.6" evidence="5"/>
<keyword evidence="4 5" id="KW-0269">Exonuclease</keyword>
<name>A0A2L1GRD7_9BACT</name>
<dbReference type="PANTHER" id="PTHR30008:SF0">
    <property type="entry name" value="EXODEOXYRIBONUCLEASE 7 LARGE SUBUNIT"/>
    <property type="match status" value="1"/>
</dbReference>
<comment type="catalytic activity">
    <reaction evidence="5 6">
        <text>Exonucleolytic cleavage in either 5'- to 3'- or 3'- to 5'-direction to yield nucleoside 5'-phosphates.</text>
        <dbReference type="EC" id="3.1.11.6"/>
    </reaction>
</comment>
<dbReference type="CDD" id="cd04489">
    <property type="entry name" value="ExoVII_LU_OBF"/>
    <property type="match status" value="1"/>
</dbReference>
<feature type="domain" description="Exonuclease VII large subunit C-terminal" evidence="8">
    <location>
        <begin position="123"/>
        <end position="437"/>
    </location>
</feature>
<protein>
    <recommendedName>
        <fullName evidence="5">Exodeoxyribonuclease 7 large subunit</fullName>
        <ecNumber evidence="5">3.1.11.6</ecNumber>
    </recommendedName>
    <alternativeName>
        <fullName evidence="5">Exodeoxyribonuclease VII large subunit</fullName>
        <shortName evidence="5">Exonuclease VII large subunit</shortName>
    </alternativeName>
</protein>
<keyword evidence="11" id="KW-1185">Reference proteome</keyword>
<organism evidence="10 11">
    <name type="scientific">Desulfobulbus oralis</name>
    <dbReference type="NCBI Taxonomy" id="1986146"/>
    <lineage>
        <taxon>Bacteria</taxon>
        <taxon>Pseudomonadati</taxon>
        <taxon>Thermodesulfobacteriota</taxon>
        <taxon>Desulfobulbia</taxon>
        <taxon>Desulfobulbales</taxon>
        <taxon>Desulfobulbaceae</taxon>
        <taxon>Desulfobulbus</taxon>
    </lineage>
</organism>
<comment type="subunit">
    <text evidence="5">Heterooligomer composed of large and small subunits.</text>
</comment>
<evidence type="ECO:0000256" key="7">
    <source>
        <dbReference type="SAM" id="Coils"/>
    </source>
</evidence>
<dbReference type="InterPro" id="IPR025824">
    <property type="entry name" value="OB-fold_nuc-bd_dom"/>
</dbReference>
<dbReference type="GO" id="GO:0008855">
    <property type="term" value="F:exodeoxyribonuclease VII activity"/>
    <property type="evidence" value="ECO:0007669"/>
    <property type="project" value="UniProtKB-UniRule"/>
</dbReference>
<dbReference type="Pfam" id="PF13742">
    <property type="entry name" value="tRNA_anti_2"/>
    <property type="match status" value="1"/>
</dbReference>
<keyword evidence="7" id="KW-0175">Coiled coil</keyword>
<dbReference type="InterPro" id="IPR020579">
    <property type="entry name" value="Exonuc_VII_lsu_C"/>
</dbReference>
<dbReference type="RefSeq" id="WP_104937390.1">
    <property type="nucleotide sequence ID" value="NZ_CP021255.1"/>
</dbReference>
<sequence>MDDSLVLSVSALTRNLKSLVEGRFAFVRVAGEISNLSRPASGHLYFTLKDEQAQLKVVLFRMQRRYLAHDLQNGQEVLCAGRLSVYEPRGDYQLIADTVSFRGAGNLAQAFQTLKARLAAEGLFDAAVKRPLPFLPRHITLVTSPEGAALHDFIRIARRRFPGLHIAVYPVPVQGEQAAPAMITALTRIRRQIQTDVIVLCRGGGSTEDLWAFNDEALARAIREAAVPVVSAVGHEIDFTIADFAADLRAPTPSAAAELLVPEQAALVKAVALHHSRLLRLMTQRLDAWEARLRLFRQRLFTMPHPVERLQLEVARLKARMERSLGRLLAEHDHRLREVVQRLQRCDPRLALARQEQRLRLAHNRLWAAGRKTLVDKEQRLGRAAAVLQAVSPLATLSRGYAIARRLGGQRIIRSARETQPGDTLELLLAHGALQCRVEALRPVRDPGAA</sequence>
<evidence type="ECO:0000259" key="8">
    <source>
        <dbReference type="Pfam" id="PF02601"/>
    </source>
</evidence>
<evidence type="ECO:0000256" key="2">
    <source>
        <dbReference type="ARBA" id="ARBA00022722"/>
    </source>
</evidence>
<evidence type="ECO:0000313" key="10">
    <source>
        <dbReference type="EMBL" id="AVD72184.1"/>
    </source>
</evidence>
<comment type="function">
    <text evidence="5">Bidirectionally degrades single-stranded DNA into large acid-insoluble oligonucleotides, which are then degraded further into small acid-soluble oligonucleotides.</text>
</comment>
<evidence type="ECO:0000256" key="5">
    <source>
        <dbReference type="HAMAP-Rule" id="MF_00378"/>
    </source>
</evidence>
<dbReference type="HAMAP" id="MF_00378">
    <property type="entry name" value="Exonuc_7_L"/>
    <property type="match status" value="1"/>
</dbReference>